<keyword evidence="10" id="KW-1185">Reference proteome</keyword>
<accession>A0A917PR51</accession>
<dbReference type="HAMAP" id="MF_01374">
    <property type="entry name" value="Glyoxalase_2"/>
    <property type="match status" value="1"/>
</dbReference>
<dbReference type="Pfam" id="PF00753">
    <property type="entry name" value="Lactamase_B"/>
    <property type="match status" value="1"/>
</dbReference>
<dbReference type="GO" id="GO:0004416">
    <property type="term" value="F:hydroxyacylglutathione hydrolase activity"/>
    <property type="evidence" value="ECO:0007669"/>
    <property type="project" value="UniProtKB-UniRule"/>
</dbReference>
<dbReference type="EMBL" id="BMPO01000002">
    <property type="protein sequence ID" value="GGJ88224.1"/>
    <property type="molecule type" value="Genomic_DNA"/>
</dbReference>
<name>A0A917PR51_9PSED</name>
<evidence type="ECO:0000259" key="8">
    <source>
        <dbReference type="SMART" id="SM00849"/>
    </source>
</evidence>
<protein>
    <recommendedName>
        <fullName evidence="7">Hydroxyacylglutathione hydrolase</fullName>
        <ecNumber evidence="7">3.1.2.6</ecNumber>
    </recommendedName>
    <alternativeName>
        <fullName evidence="7">Glyoxalase II</fullName>
        <shortName evidence="7">Glx II</shortName>
    </alternativeName>
</protein>
<dbReference type="SUPFAM" id="SSF56281">
    <property type="entry name" value="Metallo-hydrolase/oxidoreductase"/>
    <property type="match status" value="1"/>
</dbReference>
<dbReference type="SMART" id="SM00849">
    <property type="entry name" value="Lactamase_B"/>
    <property type="match status" value="1"/>
</dbReference>
<feature type="binding site" evidence="7">
    <location>
        <position position="58"/>
    </location>
    <ligand>
        <name>Zn(2+)</name>
        <dbReference type="ChEBI" id="CHEBI:29105"/>
        <label>1</label>
    </ligand>
</feature>
<keyword evidence="4 7" id="KW-0479">Metal-binding</keyword>
<comment type="function">
    <text evidence="7">Thiolesterase that catalyzes the hydrolysis of S-D-lactoyl-glutathione to form glutathione and D-lactic acid.</text>
</comment>
<dbReference type="PANTHER" id="PTHR43705:SF1">
    <property type="entry name" value="HYDROXYACYLGLUTATHIONE HYDROLASE GLOB"/>
    <property type="match status" value="1"/>
</dbReference>
<keyword evidence="6 7" id="KW-0862">Zinc</keyword>
<dbReference type="InterPro" id="IPR050110">
    <property type="entry name" value="Glyoxalase_II_hydrolase"/>
</dbReference>
<evidence type="ECO:0000256" key="1">
    <source>
        <dbReference type="ARBA" id="ARBA00001623"/>
    </source>
</evidence>
<reference evidence="9" key="1">
    <citation type="journal article" date="2014" name="Int. J. Syst. Evol. Microbiol.">
        <title>Complete genome sequence of Corynebacterium casei LMG S-19264T (=DSM 44701T), isolated from a smear-ripened cheese.</title>
        <authorList>
            <consortium name="US DOE Joint Genome Institute (JGI-PGF)"/>
            <person name="Walter F."/>
            <person name="Albersmeier A."/>
            <person name="Kalinowski J."/>
            <person name="Ruckert C."/>
        </authorList>
    </citation>
    <scope>NUCLEOTIDE SEQUENCE</scope>
    <source>
        <strain evidence="9">JCM 30078</strain>
    </source>
</reference>
<evidence type="ECO:0000313" key="10">
    <source>
        <dbReference type="Proteomes" id="UP000635983"/>
    </source>
</evidence>
<comment type="pathway">
    <text evidence="2 7">Secondary metabolite metabolism; methylglyoxal degradation; (R)-lactate from methylglyoxal: step 2/2.</text>
</comment>
<feature type="binding site" evidence="7">
    <location>
        <position position="133"/>
    </location>
    <ligand>
        <name>Zn(2+)</name>
        <dbReference type="ChEBI" id="CHEBI:29105"/>
        <label>1</label>
    </ligand>
</feature>
<dbReference type="PANTHER" id="PTHR43705">
    <property type="entry name" value="HYDROXYACYLGLUTATHIONE HYDROLASE"/>
    <property type="match status" value="1"/>
</dbReference>
<dbReference type="PIRSF" id="PIRSF005457">
    <property type="entry name" value="Glx"/>
    <property type="match status" value="1"/>
</dbReference>
<keyword evidence="5 7" id="KW-0378">Hydrolase</keyword>
<feature type="binding site" evidence="7">
    <location>
        <position position="133"/>
    </location>
    <ligand>
        <name>Zn(2+)</name>
        <dbReference type="ChEBI" id="CHEBI:29105"/>
        <label>2</label>
    </ligand>
</feature>
<dbReference type="Proteomes" id="UP000635983">
    <property type="component" value="Unassembled WGS sequence"/>
</dbReference>
<dbReference type="InterPro" id="IPR017782">
    <property type="entry name" value="Hydroxyacylglutathione_Hdrlase"/>
</dbReference>
<evidence type="ECO:0000313" key="9">
    <source>
        <dbReference type="EMBL" id="GGJ88224.1"/>
    </source>
</evidence>
<organism evidence="9 10">
    <name type="scientific">Pseudomonas matsuisoli</name>
    <dbReference type="NCBI Taxonomy" id="1515666"/>
    <lineage>
        <taxon>Bacteria</taxon>
        <taxon>Pseudomonadati</taxon>
        <taxon>Pseudomonadota</taxon>
        <taxon>Gammaproteobacteria</taxon>
        <taxon>Pseudomonadales</taxon>
        <taxon>Pseudomonadaceae</taxon>
        <taxon>Pseudomonas</taxon>
    </lineage>
</organism>
<feature type="binding site" evidence="7">
    <location>
        <position position="60"/>
    </location>
    <ligand>
        <name>Zn(2+)</name>
        <dbReference type="ChEBI" id="CHEBI:29105"/>
        <label>2</label>
    </ligand>
</feature>
<dbReference type="GO" id="GO:0046872">
    <property type="term" value="F:metal ion binding"/>
    <property type="evidence" value="ECO:0007669"/>
    <property type="project" value="UniProtKB-KW"/>
</dbReference>
<feature type="binding site" evidence="7">
    <location>
        <position position="56"/>
    </location>
    <ligand>
        <name>Zn(2+)</name>
        <dbReference type="ChEBI" id="CHEBI:29105"/>
        <label>1</label>
    </ligand>
</feature>
<feature type="binding site" evidence="7">
    <location>
        <position position="171"/>
    </location>
    <ligand>
        <name>Zn(2+)</name>
        <dbReference type="ChEBI" id="CHEBI:29105"/>
        <label>2</label>
    </ligand>
</feature>
<feature type="domain" description="Metallo-beta-lactamase" evidence="8">
    <location>
        <begin position="12"/>
        <end position="171"/>
    </location>
</feature>
<gene>
    <name evidence="7 9" type="primary">gloB</name>
    <name evidence="9" type="ORF">GCM10009304_12460</name>
</gene>
<dbReference type="InterPro" id="IPR035680">
    <property type="entry name" value="Clx_II_MBL"/>
</dbReference>
<evidence type="ECO:0000256" key="6">
    <source>
        <dbReference type="ARBA" id="ARBA00022833"/>
    </source>
</evidence>
<comment type="catalytic activity">
    <reaction evidence="1 7">
        <text>an S-(2-hydroxyacyl)glutathione + H2O = a 2-hydroxy carboxylate + glutathione + H(+)</text>
        <dbReference type="Rhea" id="RHEA:21864"/>
        <dbReference type="ChEBI" id="CHEBI:15377"/>
        <dbReference type="ChEBI" id="CHEBI:15378"/>
        <dbReference type="ChEBI" id="CHEBI:57925"/>
        <dbReference type="ChEBI" id="CHEBI:58896"/>
        <dbReference type="ChEBI" id="CHEBI:71261"/>
        <dbReference type="EC" id="3.1.2.6"/>
    </reaction>
</comment>
<dbReference type="RefSeq" id="WP_188982333.1">
    <property type="nucleotide sequence ID" value="NZ_BMPO01000002.1"/>
</dbReference>
<dbReference type="Pfam" id="PF16123">
    <property type="entry name" value="HAGH_C"/>
    <property type="match status" value="1"/>
</dbReference>
<dbReference type="NCBIfam" id="TIGR03413">
    <property type="entry name" value="GSH_gloB"/>
    <property type="match status" value="1"/>
</dbReference>
<dbReference type="CDD" id="cd07723">
    <property type="entry name" value="hydroxyacylglutathione_hydrolase_MBL-fold"/>
    <property type="match status" value="1"/>
</dbReference>
<dbReference type="InterPro" id="IPR001279">
    <property type="entry name" value="Metallo-B-lactamas"/>
</dbReference>
<dbReference type="Gene3D" id="3.60.15.10">
    <property type="entry name" value="Ribonuclease Z/Hydroxyacylglutathione hydrolase-like"/>
    <property type="match status" value="1"/>
</dbReference>
<proteinExistence type="inferred from homology"/>
<comment type="subunit">
    <text evidence="7">Monomer.</text>
</comment>
<evidence type="ECO:0000256" key="3">
    <source>
        <dbReference type="ARBA" id="ARBA00006759"/>
    </source>
</evidence>
<dbReference type="EC" id="3.1.2.6" evidence="7"/>
<dbReference type="AlphaFoldDB" id="A0A917PR51"/>
<evidence type="ECO:0000256" key="2">
    <source>
        <dbReference type="ARBA" id="ARBA00004963"/>
    </source>
</evidence>
<sequence>MIQIQALPAFTDNYIWLLTDPEHRRCAIVDPGDAVPVRKWLDENQGYQLEHILLTHHHRDHTGGVVELRRLTGATVTGPANENIEGIDTYVREGDDATVLGQAFRVIAVPGHTLDHIAFYGLIDEQPVLFSGDTLFAAGCGRLFEGSPQQMHESLQKLNALPENTRVYCAHEYTLSNLRFAAAVEPQNHAIAARLRQVENDRASSRITVPSLLSLERETNPFLRAEVAAVRDQIKLQRNTRCGSELETFAALRAWKDEF</sequence>
<comment type="similarity">
    <text evidence="3 7">Belongs to the metallo-beta-lactamase superfamily. Glyoxalase II family.</text>
</comment>
<feature type="binding site" evidence="7">
    <location>
        <position position="61"/>
    </location>
    <ligand>
        <name>Zn(2+)</name>
        <dbReference type="ChEBI" id="CHEBI:29105"/>
        <label>2</label>
    </ligand>
</feature>
<dbReference type="InterPro" id="IPR036866">
    <property type="entry name" value="RibonucZ/Hydroxyglut_hydro"/>
</dbReference>
<evidence type="ECO:0000256" key="4">
    <source>
        <dbReference type="ARBA" id="ARBA00022723"/>
    </source>
</evidence>
<comment type="cofactor">
    <cofactor evidence="7">
        <name>Zn(2+)</name>
        <dbReference type="ChEBI" id="CHEBI:29105"/>
    </cofactor>
    <text evidence="7">Binds 2 Zn(2+) ions per subunit.</text>
</comment>
<evidence type="ECO:0000256" key="5">
    <source>
        <dbReference type="ARBA" id="ARBA00022801"/>
    </source>
</evidence>
<feature type="binding site" evidence="7">
    <location>
        <position position="112"/>
    </location>
    <ligand>
        <name>Zn(2+)</name>
        <dbReference type="ChEBI" id="CHEBI:29105"/>
        <label>1</label>
    </ligand>
</feature>
<dbReference type="InterPro" id="IPR032282">
    <property type="entry name" value="HAGH_C"/>
</dbReference>
<evidence type="ECO:0000256" key="7">
    <source>
        <dbReference type="HAMAP-Rule" id="MF_01374"/>
    </source>
</evidence>
<comment type="caution">
    <text evidence="9">The sequence shown here is derived from an EMBL/GenBank/DDBJ whole genome shotgun (WGS) entry which is preliminary data.</text>
</comment>
<reference evidence="9" key="2">
    <citation type="submission" date="2020-09" db="EMBL/GenBank/DDBJ databases">
        <authorList>
            <person name="Sun Q."/>
            <person name="Ohkuma M."/>
        </authorList>
    </citation>
    <scope>NUCLEOTIDE SEQUENCE</scope>
    <source>
        <strain evidence="9">JCM 30078</strain>
    </source>
</reference>
<dbReference type="GO" id="GO:0019243">
    <property type="term" value="P:methylglyoxal catabolic process to D-lactate via S-lactoyl-glutathione"/>
    <property type="evidence" value="ECO:0007669"/>
    <property type="project" value="UniProtKB-UniRule"/>
</dbReference>